<dbReference type="HOGENOM" id="CLU_042830_0_0_1"/>
<evidence type="ECO:0000313" key="2">
    <source>
        <dbReference type="Proteomes" id="UP000008783"/>
    </source>
</evidence>
<keyword evidence="2" id="KW-1185">Reference proteome</keyword>
<dbReference type="GeneID" id="10537577"/>
<dbReference type="RefSeq" id="XP_003321620.2">
    <property type="nucleotide sequence ID" value="XM_003321572.2"/>
</dbReference>
<reference evidence="2" key="2">
    <citation type="journal article" date="2011" name="Proc. Natl. Acad. Sci. U.S.A.">
        <title>Obligate biotrophy features unraveled by the genomic analysis of rust fungi.</title>
        <authorList>
            <person name="Duplessis S."/>
            <person name="Cuomo C.A."/>
            <person name="Lin Y.-C."/>
            <person name="Aerts A."/>
            <person name="Tisserant E."/>
            <person name="Veneault-Fourrey C."/>
            <person name="Joly D.L."/>
            <person name="Hacquard S."/>
            <person name="Amselem J."/>
            <person name="Cantarel B.L."/>
            <person name="Chiu R."/>
            <person name="Coutinho P.M."/>
            <person name="Feau N."/>
            <person name="Field M."/>
            <person name="Frey P."/>
            <person name="Gelhaye E."/>
            <person name="Goldberg J."/>
            <person name="Grabherr M.G."/>
            <person name="Kodira C.D."/>
            <person name="Kohler A."/>
            <person name="Kuees U."/>
            <person name="Lindquist E.A."/>
            <person name="Lucas S.M."/>
            <person name="Mago R."/>
            <person name="Mauceli E."/>
            <person name="Morin E."/>
            <person name="Murat C."/>
            <person name="Pangilinan J.L."/>
            <person name="Park R."/>
            <person name="Pearson M."/>
            <person name="Quesneville H."/>
            <person name="Rouhier N."/>
            <person name="Sakthikumar S."/>
            <person name="Salamov A.A."/>
            <person name="Schmutz J."/>
            <person name="Selles B."/>
            <person name="Shapiro H."/>
            <person name="Tanguay P."/>
            <person name="Tuskan G.A."/>
            <person name="Henrissat B."/>
            <person name="Van de Peer Y."/>
            <person name="Rouze P."/>
            <person name="Ellis J.G."/>
            <person name="Dodds P.N."/>
            <person name="Schein J.E."/>
            <person name="Zhong S."/>
            <person name="Hamelin R.C."/>
            <person name="Grigoriev I.V."/>
            <person name="Szabo L.J."/>
            <person name="Martin F."/>
        </authorList>
    </citation>
    <scope>NUCLEOTIDE SEQUENCE [LARGE SCALE GENOMIC DNA]</scope>
    <source>
        <strain evidence="2">CRL 75-36-700-3 / race SCCL</strain>
    </source>
</reference>
<sequence length="388" mass="44286">MSLSESKLDDLRALAMAFRGATLSILKDDESRGFASTEQVLSADDMNAHKAVLLQIETGFLPQVRQQLADLLISLNIDAGEPDSRGCSQILNNLVNNIILLSMAIQSLAPLDPLYQASRIDCSYGVLKKFRIAYLGRQHQRFKSDELIMLLRAYEKCCLEECLPRPHHKDEIVDKTEECFHIIDGMMRYSKRSDHDIIQEGWQLNLKRFDYFLQEQAERINQKDRPIQPQLLSLRQATIPIIKLVRIFYRRITSTPASKPRITFGAQMSSWQILSLHSQVNRLYKSLVYVNSLIEELEEHGQTVDGVGKLRRWINTPAEYLFSSSAFIASYYEPSASGLDSHPPENLFKTLFSDLLTQFSEASEQLQTLASKLEPSTYTTQFGTFLLP</sequence>
<protein>
    <submittedName>
        <fullName evidence="1">Uncharacterized protein</fullName>
    </submittedName>
</protein>
<dbReference type="PANTHER" id="PTHR33069">
    <property type="entry name" value="CHROMOSOME 7, WHOLE GENOME SHOTGUN SEQUENCE-RELATED"/>
    <property type="match status" value="1"/>
</dbReference>
<reference key="1">
    <citation type="submission" date="2007-01" db="EMBL/GenBank/DDBJ databases">
        <title>The Genome Sequence of Puccinia graminis f. sp. tritici Strain CRL 75-36-700-3.</title>
        <authorList>
            <consortium name="The Broad Institute Genome Sequencing Platform"/>
            <person name="Birren B."/>
            <person name="Lander E."/>
            <person name="Galagan J."/>
            <person name="Nusbaum C."/>
            <person name="Devon K."/>
            <person name="Cuomo C."/>
            <person name="Jaffe D."/>
            <person name="Butler J."/>
            <person name="Alvarez P."/>
            <person name="Gnerre S."/>
            <person name="Grabherr M."/>
            <person name="Mauceli E."/>
            <person name="Brockman W."/>
            <person name="Young S."/>
            <person name="LaButti K."/>
            <person name="Sykes S."/>
            <person name="DeCaprio D."/>
            <person name="Crawford M."/>
            <person name="Koehrsen M."/>
            <person name="Engels R."/>
            <person name="Montgomery P."/>
            <person name="Pearson M."/>
            <person name="Howarth C."/>
            <person name="Larson L."/>
            <person name="White J."/>
            <person name="Zeng Q."/>
            <person name="Kodira C."/>
            <person name="Yandava C."/>
            <person name="Alvarado L."/>
            <person name="O'Leary S."/>
            <person name="Szabo L."/>
            <person name="Dean R."/>
            <person name="Schein J."/>
        </authorList>
    </citation>
    <scope>NUCLEOTIDE SEQUENCE</scope>
    <source>
        <strain>CRL 75-36-700-3</strain>
    </source>
</reference>
<organism evidence="1 2">
    <name type="scientific">Puccinia graminis f. sp. tritici (strain CRL 75-36-700-3 / race SCCL)</name>
    <name type="common">Black stem rust fungus</name>
    <dbReference type="NCBI Taxonomy" id="418459"/>
    <lineage>
        <taxon>Eukaryota</taxon>
        <taxon>Fungi</taxon>
        <taxon>Dikarya</taxon>
        <taxon>Basidiomycota</taxon>
        <taxon>Pucciniomycotina</taxon>
        <taxon>Pucciniomycetes</taxon>
        <taxon>Pucciniales</taxon>
        <taxon>Pucciniaceae</taxon>
        <taxon>Puccinia</taxon>
    </lineage>
</organism>
<proteinExistence type="predicted"/>
<dbReference type="VEuPathDB" id="FungiDB:PGTG_03157"/>
<dbReference type="AlphaFoldDB" id="E3JYS6"/>
<gene>
    <name evidence="1" type="ORF">PGTG_03157</name>
</gene>
<dbReference type="KEGG" id="pgr:PGTG_03157"/>
<name>E3JYS6_PUCGT</name>
<evidence type="ECO:0000313" key="1">
    <source>
        <dbReference type="EMBL" id="EFP77201.2"/>
    </source>
</evidence>
<dbReference type="EMBL" id="DS178267">
    <property type="protein sequence ID" value="EFP77201.2"/>
    <property type="molecule type" value="Genomic_DNA"/>
</dbReference>
<dbReference type="PANTHER" id="PTHR33069:SF3">
    <property type="entry name" value="DYNEIN HEAVY CHAIN TAIL DOMAIN-CONTAINING PROTEIN"/>
    <property type="match status" value="1"/>
</dbReference>
<dbReference type="InParanoid" id="E3JYS6"/>
<accession>E3JYS6</accession>
<dbReference type="Proteomes" id="UP000008783">
    <property type="component" value="Unassembled WGS sequence"/>
</dbReference>